<sequence>MGGVSVPGNEGTCFKFSLNDFPRPVFVGLLIGSQTRRQKREIQEMLIDGGLDLIVGTHALAQQRVQIPNLGFAVVDEQHRFGVMQRASLREKGGTPHLLVMSATPIPRSLALTLYGDLDISVLDELPPGRQVVTTSRVEPQYRGNTYAFVRRQVEQGHQVFVICPLIQESDVLQSRSAVQEFEKLSSEIFPDLRLKLLHGRMGSKEKENVMGSFYKHEVDILVSTAVIEVGIDNPNATVILIEGAERFGLAQLHQLRGRVGRGEHSSYCFLMYDNPSVESRERLEVLESLDDGFAVAEADLKFRGPGDFFGVRQSGLPDLRMAKLSDQDLLTAARQQAAKLIGTGEDANAVINMDLLTEIEHYSSLMIGETS</sequence>
<keyword evidence="1" id="KW-0547">Nucleotide-binding</keyword>
<protein>
    <recommendedName>
        <fullName evidence="11">Helicase C-terminal domain-containing protein</fullName>
    </recommendedName>
</protein>
<dbReference type="AlphaFoldDB" id="A0A382I5V4"/>
<evidence type="ECO:0000256" key="3">
    <source>
        <dbReference type="ARBA" id="ARBA00022801"/>
    </source>
</evidence>
<evidence type="ECO:0000256" key="1">
    <source>
        <dbReference type="ARBA" id="ARBA00022741"/>
    </source>
</evidence>
<name>A0A382I5V4_9ZZZZ</name>
<reference evidence="10" key="1">
    <citation type="submission" date="2018-05" db="EMBL/GenBank/DDBJ databases">
        <authorList>
            <person name="Lanie J.A."/>
            <person name="Ng W.-L."/>
            <person name="Kazmierczak K.M."/>
            <person name="Andrzejewski T.M."/>
            <person name="Davidsen T.M."/>
            <person name="Wayne K.J."/>
            <person name="Tettelin H."/>
            <person name="Glass J.I."/>
            <person name="Rusch D."/>
            <person name="Podicherti R."/>
            <person name="Tsui H.-C.T."/>
            <person name="Winkler M.E."/>
        </authorList>
    </citation>
    <scope>NUCLEOTIDE SEQUENCE</scope>
</reference>
<evidence type="ECO:0000256" key="4">
    <source>
        <dbReference type="ARBA" id="ARBA00022806"/>
    </source>
</evidence>
<dbReference type="EMBL" id="UINC01065428">
    <property type="protein sequence ID" value="SVB95084.1"/>
    <property type="molecule type" value="Genomic_DNA"/>
</dbReference>
<evidence type="ECO:0000256" key="7">
    <source>
        <dbReference type="ARBA" id="ARBA00023204"/>
    </source>
</evidence>
<keyword evidence="5" id="KW-0067">ATP-binding</keyword>
<dbReference type="InterPro" id="IPR001650">
    <property type="entry name" value="Helicase_C-like"/>
</dbReference>
<dbReference type="InterPro" id="IPR047112">
    <property type="entry name" value="RecG/Mfd"/>
</dbReference>
<dbReference type="GO" id="GO:0003677">
    <property type="term" value="F:DNA binding"/>
    <property type="evidence" value="ECO:0007669"/>
    <property type="project" value="UniProtKB-KW"/>
</dbReference>
<dbReference type="GO" id="GO:0003678">
    <property type="term" value="F:DNA helicase activity"/>
    <property type="evidence" value="ECO:0007669"/>
    <property type="project" value="TreeGrafter"/>
</dbReference>
<keyword evidence="2" id="KW-0227">DNA damage</keyword>
<evidence type="ECO:0000259" key="8">
    <source>
        <dbReference type="PROSITE" id="PS51192"/>
    </source>
</evidence>
<keyword evidence="6" id="KW-0238">DNA-binding</keyword>
<evidence type="ECO:0008006" key="11">
    <source>
        <dbReference type="Google" id="ProtNLM"/>
    </source>
</evidence>
<keyword evidence="3" id="KW-0378">Hydrolase</keyword>
<dbReference type="PANTHER" id="PTHR47964">
    <property type="entry name" value="ATP-DEPENDENT DNA HELICASE HOMOLOG RECG, CHLOROPLASTIC"/>
    <property type="match status" value="1"/>
</dbReference>
<dbReference type="SMART" id="SM00490">
    <property type="entry name" value="HELICc"/>
    <property type="match status" value="1"/>
</dbReference>
<gene>
    <name evidence="10" type="ORF">METZ01_LOCUS247938</name>
</gene>
<dbReference type="GO" id="GO:0005524">
    <property type="term" value="F:ATP binding"/>
    <property type="evidence" value="ECO:0007669"/>
    <property type="project" value="UniProtKB-KW"/>
</dbReference>
<proteinExistence type="predicted"/>
<evidence type="ECO:0000313" key="10">
    <source>
        <dbReference type="EMBL" id="SVB95084.1"/>
    </source>
</evidence>
<dbReference type="Pfam" id="PF00270">
    <property type="entry name" value="DEAD"/>
    <property type="match status" value="1"/>
</dbReference>
<dbReference type="InterPro" id="IPR045562">
    <property type="entry name" value="RecG_dom3_C"/>
</dbReference>
<dbReference type="InterPro" id="IPR011545">
    <property type="entry name" value="DEAD/DEAH_box_helicase_dom"/>
</dbReference>
<dbReference type="Gene3D" id="3.40.50.300">
    <property type="entry name" value="P-loop containing nucleotide triphosphate hydrolases"/>
    <property type="match status" value="2"/>
</dbReference>
<dbReference type="GO" id="GO:0016787">
    <property type="term" value="F:hydrolase activity"/>
    <property type="evidence" value="ECO:0007669"/>
    <property type="project" value="UniProtKB-KW"/>
</dbReference>
<dbReference type="PANTHER" id="PTHR47964:SF1">
    <property type="entry name" value="ATP-DEPENDENT DNA HELICASE HOMOLOG RECG, CHLOROPLASTIC"/>
    <property type="match status" value="1"/>
</dbReference>
<organism evidence="10">
    <name type="scientific">marine metagenome</name>
    <dbReference type="NCBI Taxonomy" id="408172"/>
    <lineage>
        <taxon>unclassified sequences</taxon>
        <taxon>metagenomes</taxon>
        <taxon>ecological metagenomes</taxon>
    </lineage>
</organism>
<dbReference type="SUPFAM" id="SSF52540">
    <property type="entry name" value="P-loop containing nucleoside triphosphate hydrolases"/>
    <property type="match status" value="1"/>
</dbReference>
<keyword evidence="7" id="KW-0234">DNA repair</keyword>
<dbReference type="PROSITE" id="PS51192">
    <property type="entry name" value="HELICASE_ATP_BIND_1"/>
    <property type="match status" value="1"/>
</dbReference>
<dbReference type="PROSITE" id="PS51194">
    <property type="entry name" value="HELICASE_CTER"/>
    <property type="match status" value="1"/>
</dbReference>
<dbReference type="InterPro" id="IPR027417">
    <property type="entry name" value="P-loop_NTPase"/>
</dbReference>
<evidence type="ECO:0000256" key="2">
    <source>
        <dbReference type="ARBA" id="ARBA00022763"/>
    </source>
</evidence>
<evidence type="ECO:0000259" key="9">
    <source>
        <dbReference type="PROSITE" id="PS51194"/>
    </source>
</evidence>
<feature type="domain" description="Helicase C-terminal" evidence="9">
    <location>
        <begin position="145"/>
        <end position="302"/>
    </location>
</feature>
<accession>A0A382I5V4</accession>
<dbReference type="InterPro" id="IPR014001">
    <property type="entry name" value="Helicase_ATP-bd"/>
</dbReference>
<keyword evidence="4" id="KW-0347">Helicase</keyword>
<evidence type="ECO:0000256" key="6">
    <source>
        <dbReference type="ARBA" id="ARBA00023125"/>
    </source>
</evidence>
<dbReference type="GO" id="GO:0006281">
    <property type="term" value="P:DNA repair"/>
    <property type="evidence" value="ECO:0007669"/>
    <property type="project" value="UniProtKB-KW"/>
</dbReference>
<evidence type="ECO:0000256" key="5">
    <source>
        <dbReference type="ARBA" id="ARBA00022840"/>
    </source>
</evidence>
<dbReference type="Pfam" id="PF00271">
    <property type="entry name" value="Helicase_C"/>
    <property type="match status" value="1"/>
</dbReference>
<dbReference type="Pfam" id="PF19833">
    <property type="entry name" value="RecG_dom3_C"/>
    <property type="match status" value="1"/>
</dbReference>
<feature type="domain" description="Helicase ATP-binding" evidence="8">
    <location>
        <begin position="26"/>
        <end position="123"/>
    </location>
</feature>